<dbReference type="EMBL" id="IACK01003409">
    <property type="protein sequence ID" value="LAA68260.1"/>
    <property type="molecule type" value="Transcribed_RNA"/>
</dbReference>
<sequence>METWWICTDGSQFPLLDQGKTLDQYLSILASLRRVDFNSQNCPASHSWGILGVEVHLEIYHVRPTTCSHQSRQPFVGDIVTPYSSFKRTMLSKIEIKFNPLC</sequence>
<reference evidence="1" key="2">
    <citation type="submission" date="2017-11" db="EMBL/GenBank/DDBJ databases">
        <title>Coralsnake Venomics: Analyses of Venom Gland Transcriptomes and Proteomes of Six Brazilian Taxa.</title>
        <authorList>
            <person name="Aird S.D."/>
            <person name="Jorge da Silva N."/>
            <person name="Qiu L."/>
            <person name="Villar-Briones A."/>
            <person name="Aparecida-Saddi V."/>
            <person name="Campos-Telles M.P."/>
            <person name="Grau M."/>
            <person name="Mikheyev A.S."/>
        </authorList>
    </citation>
    <scope>NUCLEOTIDE SEQUENCE</scope>
    <source>
        <tissue evidence="1">Venom_gland</tissue>
    </source>
</reference>
<evidence type="ECO:0000313" key="1">
    <source>
        <dbReference type="EMBL" id="LAA68262.1"/>
    </source>
</evidence>
<proteinExistence type="predicted"/>
<accession>A0A2D4H8I1</accession>
<name>A0A2D4H8I1_MICLE</name>
<organism evidence="1">
    <name type="scientific">Micrurus lemniscatus lemniscatus</name>
    <dbReference type="NCBI Taxonomy" id="129467"/>
    <lineage>
        <taxon>Eukaryota</taxon>
        <taxon>Metazoa</taxon>
        <taxon>Chordata</taxon>
        <taxon>Craniata</taxon>
        <taxon>Vertebrata</taxon>
        <taxon>Euteleostomi</taxon>
        <taxon>Lepidosauria</taxon>
        <taxon>Squamata</taxon>
        <taxon>Bifurcata</taxon>
        <taxon>Unidentata</taxon>
        <taxon>Episquamata</taxon>
        <taxon>Toxicofera</taxon>
        <taxon>Serpentes</taxon>
        <taxon>Colubroidea</taxon>
        <taxon>Elapidae</taxon>
        <taxon>Elapinae</taxon>
        <taxon>Micrurus</taxon>
    </lineage>
</organism>
<reference evidence="1" key="1">
    <citation type="submission" date="2017-07" db="EMBL/GenBank/DDBJ databases">
        <authorList>
            <person name="Mikheyev A."/>
            <person name="Grau M."/>
        </authorList>
    </citation>
    <scope>NUCLEOTIDE SEQUENCE</scope>
    <source>
        <tissue evidence="1">Venom_gland</tissue>
    </source>
</reference>
<protein>
    <submittedName>
        <fullName evidence="1">Uncharacterized protein</fullName>
    </submittedName>
</protein>
<dbReference type="EMBL" id="IACK01003411">
    <property type="protein sequence ID" value="LAA68262.1"/>
    <property type="molecule type" value="Transcribed_RNA"/>
</dbReference>
<dbReference type="AlphaFoldDB" id="A0A2D4H8I1"/>